<dbReference type="EnsemblMetazoa" id="BGLB030693-RA">
    <property type="protein sequence ID" value="BGLB030693-PA"/>
    <property type="gene ID" value="BGLB030693"/>
</dbReference>
<dbReference type="KEGG" id="bgt:106068130"/>
<dbReference type="Proteomes" id="UP000076420">
    <property type="component" value="Unassembled WGS sequence"/>
</dbReference>
<feature type="signal peptide" evidence="1">
    <location>
        <begin position="1"/>
        <end position="19"/>
    </location>
</feature>
<reference evidence="2" key="1">
    <citation type="submission" date="2020-05" db="UniProtKB">
        <authorList>
            <consortium name="EnsemblMetazoa"/>
        </authorList>
    </citation>
    <scope>IDENTIFICATION</scope>
    <source>
        <strain evidence="2">BB02</strain>
    </source>
</reference>
<feature type="chain" id="PRO_5013333644" description="VWFD domain-containing protein" evidence="1">
    <location>
        <begin position="20"/>
        <end position="396"/>
    </location>
</feature>
<evidence type="ECO:0000256" key="1">
    <source>
        <dbReference type="SAM" id="SignalP"/>
    </source>
</evidence>
<dbReference type="VEuPathDB" id="VectorBase:BGLB030693"/>
<keyword evidence="1" id="KW-0732">Signal</keyword>
<proteinExistence type="predicted"/>
<name>A0A2C9LFU6_BIOGL</name>
<sequence length="396" mass="44032">MKILFSLTLIVLVLDYNEADIIYLNGESGVSCGEHRCLKDQAECVDQKCVCFSGHGNGNFACYNSSNDEVYAEIKNDPIIVTFAHERVAAHMPCRALFTHLHSYFQGTDGTQHIGSCEIKVFTFAFKIRGKFYLQGFDLLMSIILWETWQKKDISIRIEGSAKDGTFTFLESGKDNVDVASDWGPPEKVNAFGQKIRTYYDGDNNLAIIDVARCGLRIQFRPTDVDHGKDQTQIPGLSVALVQNNVAQWLSRNIVLALPPFHIGPTLGEISNQFNVAPSEAILARFLEGAADQNFPGAPSQCGHLITTASDCMVRESRKEALELCSSLLMLPKFVRCFTNKTLEHETDSVLELFGACLNALCHRITPECLLVQDRITSSHCVDDTVPELTGFNCQF</sequence>
<protein>
    <recommendedName>
        <fullName evidence="4">VWFD domain-containing protein</fullName>
    </recommendedName>
</protein>
<evidence type="ECO:0000313" key="3">
    <source>
        <dbReference type="Proteomes" id="UP000076420"/>
    </source>
</evidence>
<organism evidence="2 3">
    <name type="scientific">Biomphalaria glabrata</name>
    <name type="common">Bloodfluke planorb</name>
    <name type="synonym">Freshwater snail</name>
    <dbReference type="NCBI Taxonomy" id="6526"/>
    <lineage>
        <taxon>Eukaryota</taxon>
        <taxon>Metazoa</taxon>
        <taxon>Spiralia</taxon>
        <taxon>Lophotrochozoa</taxon>
        <taxon>Mollusca</taxon>
        <taxon>Gastropoda</taxon>
        <taxon>Heterobranchia</taxon>
        <taxon>Euthyneura</taxon>
        <taxon>Panpulmonata</taxon>
        <taxon>Hygrophila</taxon>
        <taxon>Lymnaeoidea</taxon>
        <taxon>Planorbidae</taxon>
        <taxon>Biomphalaria</taxon>
    </lineage>
</organism>
<gene>
    <name evidence="2" type="primary">106068130</name>
</gene>
<evidence type="ECO:0008006" key="4">
    <source>
        <dbReference type="Google" id="ProtNLM"/>
    </source>
</evidence>
<dbReference type="OrthoDB" id="6148304at2759"/>
<accession>A0A2C9LFU6</accession>
<evidence type="ECO:0000313" key="2">
    <source>
        <dbReference type="EnsemblMetazoa" id="BGLB030693-PA"/>
    </source>
</evidence>
<dbReference type="AlphaFoldDB" id="A0A2C9LFU6"/>
<dbReference type="VEuPathDB" id="VectorBase:BGLAX_038407"/>
<dbReference type="RefSeq" id="XP_013082894.2">
    <property type="nucleotide sequence ID" value="XM_013227440.2"/>
</dbReference>